<protein>
    <recommendedName>
        <fullName evidence="3">HNH nuclease domain-containing protein</fullName>
    </recommendedName>
</protein>
<dbReference type="OrthoDB" id="2104739at2759"/>
<keyword evidence="2" id="KW-1185">Reference proteome</keyword>
<dbReference type="InParanoid" id="A0A2H3CLX3"/>
<name>A0A2H3CLX3_ARMGA</name>
<evidence type="ECO:0008006" key="3">
    <source>
        <dbReference type="Google" id="ProtNLM"/>
    </source>
</evidence>
<evidence type="ECO:0000313" key="2">
    <source>
        <dbReference type="Proteomes" id="UP000217790"/>
    </source>
</evidence>
<dbReference type="EMBL" id="KZ293701">
    <property type="protein sequence ID" value="PBK84071.1"/>
    <property type="molecule type" value="Genomic_DNA"/>
</dbReference>
<organism evidence="1 2">
    <name type="scientific">Armillaria gallica</name>
    <name type="common">Bulbous honey fungus</name>
    <name type="synonym">Armillaria bulbosa</name>
    <dbReference type="NCBI Taxonomy" id="47427"/>
    <lineage>
        <taxon>Eukaryota</taxon>
        <taxon>Fungi</taxon>
        <taxon>Dikarya</taxon>
        <taxon>Basidiomycota</taxon>
        <taxon>Agaricomycotina</taxon>
        <taxon>Agaricomycetes</taxon>
        <taxon>Agaricomycetidae</taxon>
        <taxon>Agaricales</taxon>
        <taxon>Marasmiineae</taxon>
        <taxon>Physalacriaceae</taxon>
        <taxon>Armillaria</taxon>
    </lineage>
</organism>
<dbReference type="Proteomes" id="UP000217790">
    <property type="component" value="Unassembled WGS sequence"/>
</dbReference>
<reference evidence="2" key="1">
    <citation type="journal article" date="2017" name="Nat. Ecol. Evol.">
        <title>Genome expansion and lineage-specific genetic innovations in the forest pathogenic fungi Armillaria.</title>
        <authorList>
            <person name="Sipos G."/>
            <person name="Prasanna A.N."/>
            <person name="Walter M.C."/>
            <person name="O'Connor E."/>
            <person name="Balint B."/>
            <person name="Krizsan K."/>
            <person name="Kiss B."/>
            <person name="Hess J."/>
            <person name="Varga T."/>
            <person name="Slot J."/>
            <person name="Riley R."/>
            <person name="Boka B."/>
            <person name="Rigling D."/>
            <person name="Barry K."/>
            <person name="Lee J."/>
            <person name="Mihaltcheva S."/>
            <person name="LaButti K."/>
            <person name="Lipzen A."/>
            <person name="Waldron R."/>
            <person name="Moloney N.M."/>
            <person name="Sperisen C."/>
            <person name="Kredics L."/>
            <person name="Vagvoelgyi C."/>
            <person name="Patrignani A."/>
            <person name="Fitzpatrick D."/>
            <person name="Nagy I."/>
            <person name="Doyle S."/>
            <person name="Anderson J.B."/>
            <person name="Grigoriev I.V."/>
            <person name="Gueldener U."/>
            <person name="Muensterkoetter M."/>
            <person name="Nagy L.G."/>
        </authorList>
    </citation>
    <scope>NUCLEOTIDE SEQUENCE [LARGE SCALE GENOMIC DNA]</scope>
    <source>
        <strain evidence="2">Ar21-2</strain>
    </source>
</reference>
<gene>
    <name evidence="1" type="ORF">ARMGADRAFT_1037431</name>
</gene>
<evidence type="ECO:0000313" key="1">
    <source>
        <dbReference type="EMBL" id="PBK84071.1"/>
    </source>
</evidence>
<dbReference type="AlphaFoldDB" id="A0A2H3CLX3"/>
<dbReference type="STRING" id="47427.A0A2H3CLX3"/>
<proteinExistence type="predicted"/>
<sequence>MLPAALALSPVEATNGLHEKSISAYNLTPTDSVVLIHVLRILGYMIIHSPSSAERHQVVKKLSQLGQTFVPKSNRTPDFQILRHPSSDEPGPGIQEALKAHKEAKDLALVRDGFRCIVTGIYDRTTLSEVSASPRRDPDASRTDCAHIVPESTYFHVSDHEQHEACAKVVNLSGAAQYNDKLDRDVEDMGVLAENGSAAEVLIGALLNRTGSSLDA</sequence>
<accession>A0A2H3CLX3</accession>